<evidence type="ECO:0000256" key="4">
    <source>
        <dbReference type="ARBA" id="ARBA00022989"/>
    </source>
</evidence>
<dbReference type="PRINTS" id="PR00237">
    <property type="entry name" value="GPCRRHODOPSN"/>
</dbReference>
<keyword evidence="4 10" id="KW-1133">Transmembrane helix</keyword>
<reference evidence="13" key="1">
    <citation type="submission" date="2025-08" db="UniProtKB">
        <authorList>
            <consortium name="RefSeq"/>
        </authorList>
    </citation>
    <scope>IDENTIFICATION</scope>
</reference>
<keyword evidence="2" id="KW-1003">Cell membrane</keyword>
<evidence type="ECO:0000256" key="3">
    <source>
        <dbReference type="ARBA" id="ARBA00022692"/>
    </source>
</evidence>
<feature type="transmembrane region" description="Helical" evidence="10">
    <location>
        <begin position="181"/>
        <end position="201"/>
    </location>
</feature>
<evidence type="ECO:0000259" key="11">
    <source>
        <dbReference type="PROSITE" id="PS50262"/>
    </source>
</evidence>
<dbReference type="InterPro" id="IPR017452">
    <property type="entry name" value="GPCR_Rhodpsn_7TM"/>
</dbReference>
<evidence type="ECO:0000256" key="10">
    <source>
        <dbReference type="SAM" id="Phobius"/>
    </source>
</evidence>
<evidence type="ECO:0000313" key="12">
    <source>
        <dbReference type="Proteomes" id="UP000695022"/>
    </source>
</evidence>
<organism evidence="12 13">
    <name type="scientific">Priapulus caudatus</name>
    <name type="common">Priapulid worm</name>
    <dbReference type="NCBI Taxonomy" id="37621"/>
    <lineage>
        <taxon>Eukaryota</taxon>
        <taxon>Metazoa</taxon>
        <taxon>Ecdysozoa</taxon>
        <taxon>Scalidophora</taxon>
        <taxon>Priapulida</taxon>
        <taxon>Priapulimorpha</taxon>
        <taxon>Priapulimorphida</taxon>
        <taxon>Priapulidae</taxon>
        <taxon>Priapulus</taxon>
    </lineage>
</organism>
<dbReference type="InterPro" id="IPR000276">
    <property type="entry name" value="GPCR_Rhodpsn"/>
</dbReference>
<keyword evidence="8 9" id="KW-0807">Transducer</keyword>
<evidence type="ECO:0000256" key="5">
    <source>
        <dbReference type="ARBA" id="ARBA00023040"/>
    </source>
</evidence>
<protein>
    <submittedName>
        <fullName evidence="13">5-hydroxytryptamine receptor-like</fullName>
    </submittedName>
</protein>
<keyword evidence="5 9" id="KW-0297">G-protein coupled receptor</keyword>
<feature type="transmembrane region" description="Helical" evidence="10">
    <location>
        <begin position="332"/>
        <end position="351"/>
    </location>
</feature>
<dbReference type="SMART" id="SM01381">
    <property type="entry name" value="7TM_GPCR_Srsx"/>
    <property type="match status" value="1"/>
</dbReference>
<name>A0ABM1F4P6_PRICU</name>
<evidence type="ECO:0000313" key="13">
    <source>
        <dbReference type="RefSeq" id="XP_014679417.1"/>
    </source>
</evidence>
<sequence length="374" mass="41450">MAATVAMTTTSAYADYWDATSRLPAYLANASDGNGTVAANVTVTETYVTSAYGGGLVPAYGLVEFVFVSSILGILILMTIVGNVFVIAAIILEKNLQSVANHLILSLAVADLLVAALVMPLSAVYEVTKTWFLGRQICNMWTSLDVLCCTASILHLVIISLDRYWAITSIDYIHRRTPKRIGLMIVMVWVISAAISIAPLFGWRDPETAHASDTCLISQDIGYTFFSTFGAFYIPMVVMLSVYYKIYRAAKSRIRKKPGGRAKMQLPPPSTVGAVQTEATTMTHLNNERKAAKTLAIITGSFLLCWLPFFILEVVKPFCHDCFQGLDAMVSVLLWLGYFNSLLNPVIYTIFSPDFRNAFHKILLGRYRKKYYPH</sequence>
<dbReference type="SUPFAM" id="SSF81321">
    <property type="entry name" value="Family A G protein-coupled receptor-like"/>
    <property type="match status" value="1"/>
</dbReference>
<keyword evidence="7 9" id="KW-0675">Receptor</keyword>
<comment type="similarity">
    <text evidence="9">Belongs to the G-protein coupled receptor 1 family.</text>
</comment>
<dbReference type="PANTHER" id="PTHR24248:SF200">
    <property type="entry name" value="5-HYDROXYTRYPTAMINE RECEPTOR 1B-LIKE ISOFORM X1"/>
    <property type="match status" value="1"/>
</dbReference>
<dbReference type="PROSITE" id="PS00237">
    <property type="entry name" value="G_PROTEIN_RECEP_F1_1"/>
    <property type="match status" value="1"/>
</dbReference>
<feature type="transmembrane region" description="Helical" evidence="10">
    <location>
        <begin position="103"/>
        <end position="125"/>
    </location>
</feature>
<dbReference type="Gene3D" id="1.20.1070.10">
    <property type="entry name" value="Rhodopsin 7-helix transmembrane proteins"/>
    <property type="match status" value="1"/>
</dbReference>
<feature type="transmembrane region" description="Helical" evidence="10">
    <location>
        <begin position="294"/>
        <end position="312"/>
    </location>
</feature>
<dbReference type="PROSITE" id="PS50262">
    <property type="entry name" value="G_PROTEIN_RECEP_F1_2"/>
    <property type="match status" value="1"/>
</dbReference>
<dbReference type="RefSeq" id="XP_014679417.1">
    <property type="nucleotide sequence ID" value="XM_014823931.1"/>
</dbReference>
<feature type="transmembrane region" description="Helical" evidence="10">
    <location>
        <begin position="221"/>
        <end position="247"/>
    </location>
</feature>
<evidence type="ECO:0000256" key="7">
    <source>
        <dbReference type="ARBA" id="ARBA00023170"/>
    </source>
</evidence>
<evidence type="ECO:0000256" key="9">
    <source>
        <dbReference type="RuleBase" id="RU000688"/>
    </source>
</evidence>
<evidence type="ECO:0000256" key="2">
    <source>
        <dbReference type="ARBA" id="ARBA00022475"/>
    </source>
</evidence>
<evidence type="ECO:0000256" key="8">
    <source>
        <dbReference type="ARBA" id="ARBA00023224"/>
    </source>
</evidence>
<keyword evidence="6 10" id="KW-0472">Membrane</keyword>
<dbReference type="PANTHER" id="PTHR24248">
    <property type="entry name" value="ADRENERGIC RECEPTOR-RELATED G-PROTEIN COUPLED RECEPTOR"/>
    <property type="match status" value="1"/>
</dbReference>
<dbReference type="Pfam" id="PF00001">
    <property type="entry name" value="7tm_1"/>
    <property type="match status" value="1"/>
</dbReference>
<dbReference type="CDD" id="cd15331">
    <property type="entry name" value="7tmA_5-HT1A_invertebrates"/>
    <property type="match status" value="1"/>
</dbReference>
<keyword evidence="12" id="KW-1185">Reference proteome</keyword>
<dbReference type="Proteomes" id="UP000695022">
    <property type="component" value="Unplaced"/>
</dbReference>
<accession>A0ABM1F4P6</accession>
<keyword evidence="3 9" id="KW-0812">Transmembrane</keyword>
<evidence type="ECO:0000256" key="6">
    <source>
        <dbReference type="ARBA" id="ARBA00023136"/>
    </source>
</evidence>
<feature type="transmembrane region" description="Helical" evidence="10">
    <location>
        <begin position="65"/>
        <end position="91"/>
    </location>
</feature>
<feature type="domain" description="G-protein coupled receptors family 1 profile" evidence="11">
    <location>
        <begin position="82"/>
        <end position="348"/>
    </location>
</feature>
<evidence type="ECO:0000256" key="1">
    <source>
        <dbReference type="ARBA" id="ARBA00004651"/>
    </source>
</evidence>
<proteinExistence type="inferred from homology"/>
<comment type="subcellular location">
    <subcellularLocation>
        <location evidence="1">Cell membrane</location>
        <topology evidence="1">Multi-pass membrane protein</topology>
    </subcellularLocation>
</comment>
<feature type="transmembrane region" description="Helical" evidence="10">
    <location>
        <begin position="140"/>
        <end position="161"/>
    </location>
</feature>
<gene>
    <name evidence="13" type="primary">LOC106819284</name>
</gene>
<dbReference type="GeneID" id="106819284"/>